<proteinExistence type="predicted"/>
<protein>
    <submittedName>
        <fullName evidence="3">Ricin B lectin domain-containing protein</fullName>
    </submittedName>
</protein>
<evidence type="ECO:0000313" key="3">
    <source>
        <dbReference type="EMBL" id="KAJ7681423.1"/>
    </source>
</evidence>
<dbReference type="EMBL" id="JARKIE010000118">
    <property type="protein sequence ID" value="KAJ7681423.1"/>
    <property type="molecule type" value="Genomic_DNA"/>
</dbReference>
<keyword evidence="1" id="KW-0732">Signal</keyword>
<sequence>MFARNVAVSVLLAFSVNAQVAGQGFKLQTVLNSAKCLTASSLANGAAVVIEDCGTNATSLNTWFSTPLGPSGFSSTLSAGGFSSCLDVTGGPSGVAADGTKLQMWACSATDGAQEFIFSEGSTIEWGGGIVVDGVKCLCVDVTDGVTTNGNQLQIWECTGNNSNQKFNMIPV</sequence>
<feature type="signal peptide" evidence="1">
    <location>
        <begin position="1"/>
        <end position="18"/>
    </location>
</feature>
<dbReference type="InterPro" id="IPR035992">
    <property type="entry name" value="Ricin_B-like_lectins"/>
</dbReference>
<dbReference type="AlphaFoldDB" id="A0AAD7D7U8"/>
<reference evidence="3" key="1">
    <citation type="submission" date="2023-03" db="EMBL/GenBank/DDBJ databases">
        <title>Massive genome expansion in bonnet fungi (Mycena s.s.) driven by repeated elements and novel gene families across ecological guilds.</title>
        <authorList>
            <consortium name="Lawrence Berkeley National Laboratory"/>
            <person name="Harder C.B."/>
            <person name="Miyauchi S."/>
            <person name="Viragh M."/>
            <person name="Kuo A."/>
            <person name="Thoen E."/>
            <person name="Andreopoulos B."/>
            <person name="Lu D."/>
            <person name="Skrede I."/>
            <person name="Drula E."/>
            <person name="Henrissat B."/>
            <person name="Morin E."/>
            <person name="Kohler A."/>
            <person name="Barry K."/>
            <person name="LaButti K."/>
            <person name="Morin E."/>
            <person name="Salamov A."/>
            <person name="Lipzen A."/>
            <person name="Mereny Z."/>
            <person name="Hegedus B."/>
            <person name="Baldrian P."/>
            <person name="Stursova M."/>
            <person name="Weitz H."/>
            <person name="Taylor A."/>
            <person name="Grigoriev I.V."/>
            <person name="Nagy L.G."/>
            <person name="Martin F."/>
            <person name="Kauserud H."/>
        </authorList>
    </citation>
    <scope>NUCLEOTIDE SEQUENCE</scope>
    <source>
        <strain evidence="3">CBHHK067</strain>
    </source>
</reference>
<dbReference type="PROSITE" id="PS50231">
    <property type="entry name" value="RICIN_B_LECTIN"/>
    <property type="match status" value="1"/>
</dbReference>
<dbReference type="SMART" id="SM00458">
    <property type="entry name" value="RICIN"/>
    <property type="match status" value="1"/>
</dbReference>
<feature type="domain" description="Ricin B lectin" evidence="2">
    <location>
        <begin position="23"/>
        <end position="170"/>
    </location>
</feature>
<dbReference type="CDD" id="cd00161">
    <property type="entry name" value="beta-trefoil_Ricin-like"/>
    <property type="match status" value="1"/>
</dbReference>
<accession>A0AAD7D7U8</accession>
<evidence type="ECO:0000313" key="4">
    <source>
        <dbReference type="Proteomes" id="UP001221757"/>
    </source>
</evidence>
<dbReference type="Proteomes" id="UP001221757">
    <property type="component" value="Unassembled WGS sequence"/>
</dbReference>
<evidence type="ECO:0000259" key="2">
    <source>
        <dbReference type="SMART" id="SM00458"/>
    </source>
</evidence>
<gene>
    <name evidence="3" type="ORF">B0H17DRAFT_1205836</name>
</gene>
<evidence type="ECO:0000256" key="1">
    <source>
        <dbReference type="SAM" id="SignalP"/>
    </source>
</evidence>
<comment type="caution">
    <text evidence="3">The sequence shown here is derived from an EMBL/GenBank/DDBJ whole genome shotgun (WGS) entry which is preliminary data.</text>
</comment>
<keyword evidence="4" id="KW-1185">Reference proteome</keyword>
<dbReference type="InterPro" id="IPR000772">
    <property type="entry name" value="Ricin_B_lectin"/>
</dbReference>
<organism evidence="3 4">
    <name type="scientific">Mycena rosella</name>
    <name type="common">Pink bonnet</name>
    <name type="synonym">Agaricus rosellus</name>
    <dbReference type="NCBI Taxonomy" id="1033263"/>
    <lineage>
        <taxon>Eukaryota</taxon>
        <taxon>Fungi</taxon>
        <taxon>Dikarya</taxon>
        <taxon>Basidiomycota</taxon>
        <taxon>Agaricomycotina</taxon>
        <taxon>Agaricomycetes</taxon>
        <taxon>Agaricomycetidae</taxon>
        <taxon>Agaricales</taxon>
        <taxon>Marasmiineae</taxon>
        <taxon>Mycenaceae</taxon>
        <taxon>Mycena</taxon>
    </lineage>
</organism>
<dbReference type="SUPFAM" id="SSF50370">
    <property type="entry name" value="Ricin B-like lectins"/>
    <property type="match status" value="1"/>
</dbReference>
<dbReference type="Pfam" id="PF00652">
    <property type="entry name" value="Ricin_B_lectin"/>
    <property type="match status" value="1"/>
</dbReference>
<dbReference type="Gene3D" id="2.80.10.50">
    <property type="match status" value="2"/>
</dbReference>
<name>A0AAD7D7U8_MYCRO</name>
<feature type="chain" id="PRO_5042010374" evidence="1">
    <location>
        <begin position="19"/>
        <end position="172"/>
    </location>
</feature>